<feature type="transmembrane region" description="Helical" evidence="5">
    <location>
        <begin position="925"/>
        <end position="943"/>
    </location>
</feature>
<keyword evidence="2" id="KW-0732">Signal</keyword>
<dbReference type="Gene3D" id="3.80.10.10">
    <property type="entry name" value="Ribonuclease Inhibitor"/>
    <property type="match status" value="3"/>
</dbReference>
<evidence type="ECO:0000256" key="1">
    <source>
        <dbReference type="ARBA" id="ARBA00022614"/>
    </source>
</evidence>
<evidence type="ECO:0000256" key="2">
    <source>
        <dbReference type="ARBA" id="ARBA00022729"/>
    </source>
</evidence>
<dbReference type="SMART" id="SM00369">
    <property type="entry name" value="LRR_TYP"/>
    <property type="match status" value="13"/>
</dbReference>
<name>A0A9Q1HBM8_HOLLE</name>
<feature type="compositionally biased region" description="Polar residues" evidence="4">
    <location>
        <begin position="995"/>
        <end position="1009"/>
    </location>
</feature>
<dbReference type="SUPFAM" id="SSF57184">
    <property type="entry name" value="Growth factor receptor domain"/>
    <property type="match status" value="1"/>
</dbReference>
<dbReference type="SMART" id="SM01411">
    <property type="entry name" value="Ephrin_rec_like"/>
    <property type="match status" value="2"/>
</dbReference>
<feature type="transmembrane region" description="Helical" evidence="5">
    <location>
        <begin position="955"/>
        <end position="980"/>
    </location>
</feature>
<dbReference type="InterPro" id="IPR003591">
    <property type="entry name" value="Leu-rich_rpt_typical-subtyp"/>
</dbReference>
<dbReference type="FunFam" id="3.80.10.10:FF:001164">
    <property type="entry name" value="GH01279p"/>
    <property type="match status" value="1"/>
</dbReference>
<feature type="transmembrane region" description="Helical" evidence="5">
    <location>
        <begin position="792"/>
        <end position="818"/>
    </location>
</feature>
<feature type="transmembrane region" description="Helical" evidence="5">
    <location>
        <begin position="895"/>
        <end position="913"/>
    </location>
</feature>
<evidence type="ECO:0000256" key="3">
    <source>
        <dbReference type="ARBA" id="ARBA00022737"/>
    </source>
</evidence>
<comment type="caution">
    <text evidence="6">The sequence shown here is derived from an EMBL/GenBank/DDBJ whole genome shotgun (WGS) entry which is preliminary data.</text>
</comment>
<evidence type="ECO:0000256" key="4">
    <source>
        <dbReference type="SAM" id="MobiDB-lite"/>
    </source>
</evidence>
<keyword evidence="3" id="KW-0677">Repeat</keyword>
<keyword evidence="5" id="KW-0472">Membrane</keyword>
<reference evidence="6" key="1">
    <citation type="submission" date="2021-10" db="EMBL/GenBank/DDBJ databases">
        <title>Tropical sea cucumber genome reveals ecological adaptation and Cuvierian tubules defense mechanism.</title>
        <authorList>
            <person name="Chen T."/>
        </authorList>
    </citation>
    <scope>NUCLEOTIDE SEQUENCE</scope>
    <source>
        <strain evidence="6">Nanhai2018</strain>
        <tissue evidence="6">Muscle</tissue>
    </source>
</reference>
<keyword evidence="5" id="KW-0812">Transmembrane</keyword>
<proteinExistence type="predicted"/>
<dbReference type="InterPro" id="IPR050328">
    <property type="entry name" value="Dev_Immune_Receptor"/>
</dbReference>
<dbReference type="PANTHER" id="PTHR24373:SF275">
    <property type="entry name" value="TIR DOMAIN-CONTAINING PROTEIN"/>
    <property type="match status" value="1"/>
</dbReference>
<dbReference type="PROSITE" id="PS51450">
    <property type="entry name" value="LRR"/>
    <property type="match status" value="1"/>
</dbReference>
<keyword evidence="1" id="KW-0433">Leucine-rich repeat</keyword>
<protein>
    <submittedName>
        <fullName evidence="6">Leucine-rich repeat-containing G-protein coupled receptor 5</fullName>
    </submittedName>
</protein>
<keyword evidence="5" id="KW-1133">Transmembrane helix</keyword>
<accession>A0A9Q1HBM8</accession>
<feature type="region of interest" description="Disordered" evidence="4">
    <location>
        <begin position="990"/>
        <end position="1009"/>
    </location>
</feature>
<keyword evidence="6" id="KW-0675">Receptor</keyword>
<evidence type="ECO:0000313" key="6">
    <source>
        <dbReference type="EMBL" id="KAJ8043317.1"/>
    </source>
</evidence>
<organism evidence="6 7">
    <name type="scientific">Holothuria leucospilota</name>
    <name type="common">Black long sea cucumber</name>
    <name type="synonym">Mertensiothuria leucospilota</name>
    <dbReference type="NCBI Taxonomy" id="206669"/>
    <lineage>
        <taxon>Eukaryota</taxon>
        <taxon>Metazoa</taxon>
        <taxon>Echinodermata</taxon>
        <taxon>Eleutherozoa</taxon>
        <taxon>Echinozoa</taxon>
        <taxon>Holothuroidea</taxon>
        <taxon>Aspidochirotacea</taxon>
        <taxon>Aspidochirotida</taxon>
        <taxon>Holothuriidae</taxon>
        <taxon>Holothuria</taxon>
    </lineage>
</organism>
<dbReference type="AlphaFoldDB" id="A0A9Q1HBM8"/>
<evidence type="ECO:0000256" key="5">
    <source>
        <dbReference type="SAM" id="Phobius"/>
    </source>
</evidence>
<dbReference type="InterPro" id="IPR009030">
    <property type="entry name" value="Growth_fac_rcpt_cys_sf"/>
</dbReference>
<gene>
    <name evidence="6" type="ORF">HOLleu_10346</name>
</gene>
<dbReference type="InterPro" id="IPR001611">
    <property type="entry name" value="Leu-rich_rpt"/>
</dbReference>
<feature type="transmembrane region" description="Helical" evidence="5">
    <location>
        <begin position="693"/>
        <end position="713"/>
    </location>
</feature>
<evidence type="ECO:0000313" key="7">
    <source>
        <dbReference type="Proteomes" id="UP001152320"/>
    </source>
</evidence>
<feature type="transmembrane region" description="Helical" evidence="5">
    <location>
        <begin position="653"/>
        <end position="672"/>
    </location>
</feature>
<feature type="transmembrane region" description="Helical" evidence="5">
    <location>
        <begin position="588"/>
        <end position="611"/>
    </location>
</feature>
<dbReference type="Pfam" id="PF13306">
    <property type="entry name" value="LRR_5"/>
    <property type="match status" value="1"/>
</dbReference>
<dbReference type="PANTHER" id="PTHR24373">
    <property type="entry name" value="SLIT RELATED LEUCINE-RICH REPEAT NEURONAL PROTEIN"/>
    <property type="match status" value="1"/>
</dbReference>
<dbReference type="SUPFAM" id="SSF52058">
    <property type="entry name" value="L domain-like"/>
    <property type="match status" value="1"/>
</dbReference>
<sequence length="1009" mass="114942">MKSIFYRHLNRNDLTTIPENLLKFSSNLDKLELSDNNLQTLPESLFANVTTLSNVRVAGNNISSLPPTLFRNMSTLKSIDLSRNFLSDIPETLLADTVNLTSFRVTANKIKRLPDELFKATPNLANISFSSNELVDIPESIFNATPNLRMIDFVYNRLTELPTHVFDAVDELKYLQMSANKIKIIDKDWFCKVRLMEELDFSNNSLSIIPSGLFTSNKRIHQLRTIFLQRNNLTYVQMDAFKGLPNVSLICLFDNRINAIDSGAFSISSLLKLFLFNNDLQNLTNRSFAGSRLQEIHLYGNNITNISKDATKGIPTQPVWYLSCELLRRLETSDIKITCINENFAPRLRVDEPVSRRLKSEGFICTRCKSSPDYQCELCTPGTYTFGDNRCYPCPRGGFFQDAIGFKSSSSSNIGCKTCNNGTFVKSGGGKSAEDCEVCPEGTNQTMRAGFRACFCKDGYARTDRFGPCYRCNQTGLNCSGLQDYQSIMKGYYWYWKFPGADNEAYRKFVLNLLNESHTFDNNTFYSQQIPRVFKCPRPESCNANQTGDAPVRGTCSEGYYGWLCNKCASGYFSLLKKCVKCPTRIKLLIEAFFTTALSVVICYLIWTQYVKHKKRNTNERNLLDIIVSRFKICLGFYQVLGEFFSSIQEASWMGMFNFMGEIFSYITLNILRIFFRPQCVQESLYINPKIQFLISLLVIFLLTAVPVLLYQLKKAYLKRYGTSVDIQSRLSLLRAKISTVSLVLLFLTYPPICTAIFQMYRRSCVEFCADLKNQSCQFVLRSDFQIRCSRLAVYHAFAYLATVAYIVAFPLSLFFLLRKYCSPKITTVLVDSENVNGDGAPLLAVDCKYINVPIGLKFLCENYKPQFWYWEIIELTRKVTQTVLLTLLGWEDNVTILLTIGVSVLYLTLHARYRPMKSVLEQRLQVMFSLSVILINVLVATISMAVPDGFESKLAVIILLLNVSVVVIITVEAAVRVVVKTRRLKINRKVHGPQRQQQATSSDTLNME</sequence>
<dbReference type="Proteomes" id="UP001152320">
    <property type="component" value="Chromosome 4"/>
</dbReference>
<dbReference type="Pfam" id="PF13855">
    <property type="entry name" value="LRR_8"/>
    <property type="match status" value="1"/>
</dbReference>
<dbReference type="EMBL" id="JAIZAY010000004">
    <property type="protein sequence ID" value="KAJ8043317.1"/>
    <property type="molecule type" value="Genomic_DNA"/>
</dbReference>
<dbReference type="SMART" id="SM00364">
    <property type="entry name" value="LRR_BAC"/>
    <property type="match status" value="4"/>
</dbReference>
<dbReference type="OrthoDB" id="28057at2759"/>
<dbReference type="InterPro" id="IPR032675">
    <property type="entry name" value="LRR_dom_sf"/>
</dbReference>
<dbReference type="InterPro" id="IPR026906">
    <property type="entry name" value="LRR_5"/>
</dbReference>
<keyword evidence="7" id="KW-1185">Reference proteome</keyword>